<dbReference type="STRING" id="6265.A0A0B2VDK8"/>
<sequence>GYGCVGTSFVGYGLLAREVEAIDSGYRSAVSVQTSLVIGPIYNYGSEQQKSKYIPGLAAGEMIGCFGLTEPNHGSNPAGMETKARWDANAKVYKLSGTKSWISNSPVADVMIVWARSDRHNNEIMGFILERGMPGLTTPFYGLSSPPVETNHVVP</sequence>
<keyword evidence="5" id="KW-0809">Transit peptide</keyword>
<dbReference type="GO" id="GO:0000062">
    <property type="term" value="F:fatty-acyl-CoA binding"/>
    <property type="evidence" value="ECO:0007669"/>
    <property type="project" value="TreeGrafter"/>
</dbReference>
<dbReference type="InterPro" id="IPR037069">
    <property type="entry name" value="AcylCoA_DH/ox_N_sf"/>
</dbReference>
<comment type="subcellular location">
    <subcellularLocation>
        <location evidence="2">Mitochondrion</location>
    </subcellularLocation>
</comment>
<protein>
    <submittedName>
        <fullName evidence="10">Putative glutaryl-CoA dehydrogenase</fullName>
    </submittedName>
</protein>
<dbReference type="PANTHER" id="PTHR42807:SF1">
    <property type="entry name" value="GLUTARYL-COA DEHYDROGENASE, MITOCHONDRIAL"/>
    <property type="match status" value="1"/>
</dbReference>
<dbReference type="InterPro" id="IPR046373">
    <property type="entry name" value="Acyl-CoA_Oxase/DH_mid-dom_sf"/>
</dbReference>
<evidence type="ECO:0000256" key="7">
    <source>
        <dbReference type="ARBA" id="ARBA00023128"/>
    </source>
</evidence>
<name>A0A0B2VDK8_TOXCA</name>
<dbReference type="Pfam" id="PF02771">
    <property type="entry name" value="Acyl-CoA_dh_N"/>
    <property type="match status" value="1"/>
</dbReference>
<accession>A0A0B2VDK8</accession>
<evidence type="ECO:0000256" key="4">
    <source>
        <dbReference type="ARBA" id="ARBA00022827"/>
    </source>
</evidence>
<dbReference type="Pfam" id="PF02770">
    <property type="entry name" value="Acyl-CoA_dh_M"/>
    <property type="match status" value="1"/>
</dbReference>
<dbReference type="GO" id="GO:0005743">
    <property type="term" value="C:mitochondrial inner membrane"/>
    <property type="evidence" value="ECO:0007669"/>
    <property type="project" value="TreeGrafter"/>
</dbReference>
<dbReference type="Proteomes" id="UP000031036">
    <property type="component" value="Unassembled WGS sequence"/>
</dbReference>
<evidence type="ECO:0000259" key="9">
    <source>
        <dbReference type="Pfam" id="PF02771"/>
    </source>
</evidence>
<dbReference type="GO" id="GO:0033539">
    <property type="term" value="P:fatty acid beta-oxidation using acyl-CoA dehydrogenase"/>
    <property type="evidence" value="ECO:0007669"/>
    <property type="project" value="TreeGrafter"/>
</dbReference>
<keyword evidence="11" id="KW-1185">Reference proteome</keyword>
<evidence type="ECO:0000256" key="1">
    <source>
        <dbReference type="ARBA" id="ARBA00001974"/>
    </source>
</evidence>
<evidence type="ECO:0000256" key="6">
    <source>
        <dbReference type="ARBA" id="ARBA00023002"/>
    </source>
</evidence>
<dbReference type="InterPro" id="IPR013786">
    <property type="entry name" value="AcylCoA_DH/ox_N"/>
</dbReference>
<dbReference type="Gene3D" id="1.10.540.10">
    <property type="entry name" value="Acyl-CoA dehydrogenase/oxidase, N-terminal domain"/>
    <property type="match status" value="1"/>
</dbReference>
<dbReference type="OrthoDB" id="435240at2759"/>
<gene>
    <name evidence="10" type="primary">F54D5.7</name>
    <name evidence="10" type="ORF">Tcan_17278</name>
</gene>
<dbReference type="InterPro" id="IPR009100">
    <property type="entry name" value="AcylCoA_DH/oxidase_NM_dom_sf"/>
</dbReference>
<evidence type="ECO:0000313" key="11">
    <source>
        <dbReference type="Proteomes" id="UP000031036"/>
    </source>
</evidence>
<organism evidence="10 11">
    <name type="scientific">Toxocara canis</name>
    <name type="common">Canine roundworm</name>
    <dbReference type="NCBI Taxonomy" id="6265"/>
    <lineage>
        <taxon>Eukaryota</taxon>
        <taxon>Metazoa</taxon>
        <taxon>Ecdysozoa</taxon>
        <taxon>Nematoda</taxon>
        <taxon>Chromadorea</taxon>
        <taxon>Rhabditida</taxon>
        <taxon>Spirurina</taxon>
        <taxon>Ascaridomorpha</taxon>
        <taxon>Ascaridoidea</taxon>
        <taxon>Toxocaridae</taxon>
        <taxon>Toxocara</taxon>
    </lineage>
</organism>
<dbReference type="AlphaFoldDB" id="A0A0B2VDK8"/>
<evidence type="ECO:0000313" key="10">
    <source>
        <dbReference type="EMBL" id="KHN79554.1"/>
    </source>
</evidence>
<dbReference type="InterPro" id="IPR006091">
    <property type="entry name" value="Acyl-CoA_Oxase/DH_mid-dom"/>
</dbReference>
<dbReference type="GO" id="GO:0046949">
    <property type="term" value="P:fatty-acyl-CoA biosynthetic process"/>
    <property type="evidence" value="ECO:0007669"/>
    <property type="project" value="TreeGrafter"/>
</dbReference>
<dbReference type="Gene3D" id="2.40.110.10">
    <property type="entry name" value="Butyryl-CoA Dehydrogenase, subunit A, domain 2"/>
    <property type="match status" value="1"/>
</dbReference>
<dbReference type="InterPro" id="IPR052033">
    <property type="entry name" value="Glutaryl-CoA_DH_mitochondrial"/>
</dbReference>
<evidence type="ECO:0000256" key="2">
    <source>
        <dbReference type="ARBA" id="ARBA00004173"/>
    </source>
</evidence>
<feature type="domain" description="Acyl-CoA oxidase/dehydrogenase middle" evidence="8">
    <location>
        <begin position="65"/>
        <end position="138"/>
    </location>
</feature>
<dbReference type="PANTHER" id="PTHR42807">
    <property type="entry name" value="GLUTARYL-COA DEHYDROGENASE, MITOCHONDRIAL"/>
    <property type="match status" value="1"/>
</dbReference>
<evidence type="ECO:0000256" key="5">
    <source>
        <dbReference type="ARBA" id="ARBA00022946"/>
    </source>
</evidence>
<dbReference type="SUPFAM" id="SSF56645">
    <property type="entry name" value="Acyl-CoA dehydrogenase NM domain-like"/>
    <property type="match status" value="1"/>
</dbReference>
<keyword evidence="3" id="KW-0285">Flavoprotein</keyword>
<feature type="domain" description="Acyl-CoA dehydrogenase/oxidase N-terminal" evidence="9">
    <location>
        <begin position="2"/>
        <end position="61"/>
    </location>
</feature>
<dbReference type="EMBL" id="JPKZ01001897">
    <property type="protein sequence ID" value="KHN79554.1"/>
    <property type="molecule type" value="Genomic_DNA"/>
</dbReference>
<keyword evidence="6" id="KW-0560">Oxidoreductase</keyword>
<reference evidence="10 11" key="1">
    <citation type="submission" date="2014-11" db="EMBL/GenBank/DDBJ databases">
        <title>Genetic blueprint of the zoonotic pathogen Toxocara canis.</title>
        <authorList>
            <person name="Zhu X.-Q."/>
            <person name="Korhonen P.K."/>
            <person name="Cai H."/>
            <person name="Young N.D."/>
            <person name="Nejsum P."/>
            <person name="von Samson-Himmelstjerna G."/>
            <person name="Boag P.R."/>
            <person name="Tan P."/>
            <person name="Li Q."/>
            <person name="Min J."/>
            <person name="Yang Y."/>
            <person name="Wang X."/>
            <person name="Fang X."/>
            <person name="Hall R.S."/>
            <person name="Hofmann A."/>
            <person name="Sternberg P.W."/>
            <person name="Jex A.R."/>
            <person name="Gasser R.B."/>
        </authorList>
    </citation>
    <scope>NUCLEOTIDE SEQUENCE [LARGE SCALE GENOMIC DNA]</scope>
    <source>
        <strain evidence="10">PN_DK_2014</strain>
    </source>
</reference>
<comment type="cofactor">
    <cofactor evidence="1">
        <name>FAD</name>
        <dbReference type="ChEBI" id="CHEBI:57692"/>
    </cofactor>
</comment>
<evidence type="ECO:0000259" key="8">
    <source>
        <dbReference type="Pfam" id="PF02770"/>
    </source>
</evidence>
<proteinExistence type="predicted"/>
<feature type="non-terminal residue" evidence="10">
    <location>
        <position position="1"/>
    </location>
</feature>
<evidence type="ECO:0000256" key="3">
    <source>
        <dbReference type="ARBA" id="ARBA00022630"/>
    </source>
</evidence>
<dbReference type="GO" id="GO:0050660">
    <property type="term" value="F:flavin adenine dinucleotide binding"/>
    <property type="evidence" value="ECO:0007669"/>
    <property type="project" value="InterPro"/>
</dbReference>
<comment type="caution">
    <text evidence="10">The sequence shown here is derived from an EMBL/GenBank/DDBJ whole genome shotgun (WGS) entry which is preliminary data.</text>
</comment>
<dbReference type="GO" id="GO:0004361">
    <property type="term" value="F:glutaryl-CoA dehydrogenase activity"/>
    <property type="evidence" value="ECO:0007669"/>
    <property type="project" value="TreeGrafter"/>
</dbReference>
<keyword evidence="4" id="KW-0274">FAD</keyword>
<keyword evidence="7" id="KW-0496">Mitochondrion</keyword>